<name>A0ACC0ADJ2_CATRO</name>
<accession>A0ACC0ADJ2</accession>
<evidence type="ECO:0000313" key="1">
    <source>
        <dbReference type="EMBL" id="KAI5658340.1"/>
    </source>
</evidence>
<dbReference type="EMBL" id="CM044706">
    <property type="protein sequence ID" value="KAI5658340.1"/>
    <property type="molecule type" value="Genomic_DNA"/>
</dbReference>
<keyword evidence="2" id="KW-1185">Reference proteome</keyword>
<comment type="caution">
    <text evidence="1">The sequence shown here is derived from an EMBL/GenBank/DDBJ whole genome shotgun (WGS) entry which is preliminary data.</text>
</comment>
<reference evidence="2" key="1">
    <citation type="journal article" date="2023" name="Nat. Plants">
        <title>Single-cell RNA sequencing provides a high-resolution roadmap for understanding the multicellular compartmentation of specialized metabolism.</title>
        <authorList>
            <person name="Sun S."/>
            <person name="Shen X."/>
            <person name="Li Y."/>
            <person name="Li Y."/>
            <person name="Wang S."/>
            <person name="Li R."/>
            <person name="Zhang H."/>
            <person name="Shen G."/>
            <person name="Guo B."/>
            <person name="Wei J."/>
            <person name="Xu J."/>
            <person name="St-Pierre B."/>
            <person name="Chen S."/>
            <person name="Sun C."/>
        </authorList>
    </citation>
    <scope>NUCLEOTIDE SEQUENCE [LARGE SCALE GENOMIC DNA]</scope>
</reference>
<evidence type="ECO:0000313" key="2">
    <source>
        <dbReference type="Proteomes" id="UP001060085"/>
    </source>
</evidence>
<organism evidence="1 2">
    <name type="scientific">Catharanthus roseus</name>
    <name type="common">Madagascar periwinkle</name>
    <name type="synonym">Vinca rosea</name>
    <dbReference type="NCBI Taxonomy" id="4058"/>
    <lineage>
        <taxon>Eukaryota</taxon>
        <taxon>Viridiplantae</taxon>
        <taxon>Streptophyta</taxon>
        <taxon>Embryophyta</taxon>
        <taxon>Tracheophyta</taxon>
        <taxon>Spermatophyta</taxon>
        <taxon>Magnoliopsida</taxon>
        <taxon>eudicotyledons</taxon>
        <taxon>Gunneridae</taxon>
        <taxon>Pentapetalae</taxon>
        <taxon>asterids</taxon>
        <taxon>lamiids</taxon>
        <taxon>Gentianales</taxon>
        <taxon>Apocynaceae</taxon>
        <taxon>Rauvolfioideae</taxon>
        <taxon>Vinceae</taxon>
        <taxon>Catharanthinae</taxon>
        <taxon>Catharanthus</taxon>
    </lineage>
</organism>
<proteinExistence type="predicted"/>
<dbReference type="Proteomes" id="UP001060085">
    <property type="component" value="Linkage Group LG06"/>
</dbReference>
<protein>
    <submittedName>
        <fullName evidence="1">Uncharacterized protein</fullName>
    </submittedName>
</protein>
<gene>
    <name evidence="1" type="ORF">M9H77_27133</name>
</gene>
<sequence length="225" mass="26059">MSTDWLVRLLIVRRESLSKSTLSVKVEPKCSLQWYLGAHQNPQKNFLVAEQLWPKERYPMGLHNNSYFGGGYSFMLMFIPSILDKPDCNGKKRDIFLAMLNCNRINKILKTQRLYLPPFQSFRFHRIVSSKSKVPYQKAIIRSLVSLVPPKFQAIFPDLALNFGFYKLRQIQIEELWIPQLRQVLTSYTNFSQLMLLPTQEAATTSAARKVPSSSQRNRNPSEAS</sequence>